<name>A0A1H9P6S0_FLAFI</name>
<sequence length="55" mass="6713">MRFSAADFDEFINFSLREERIINVFDLIWKELSITKNDFQILVIRYYNAKISKYS</sequence>
<gene>
    <name evidence="1" type="ORF">SAMN05444355_11277</name>
</gene>
<evidence type="ECO:0000313" key="2">
    <source>
        <dbReference type="Proteomes" id="UP000183658"/>
    </source>
</evidence>
<evidence type="ECO:0000313" key="1">
    <source>
        <dbReference type="EMBL" id="SER43787.1"/>
    </source>
</evidence>
<dbReference type="Proteomes" id="UP000183658">
    <property type="component" value="Unassembled WGS sequence"/>
</dbReference>
<keyword evidence="2" id="KW-1185">Reference proteome</keyword>
<reference evidence="2" key="1">
    <citation type="submission" date="2016-10" db="EMBL/GenBank/DDBJ databases">
        <authorList>
            <person name="Varghese N."/>
            <person name="Submissions S."/>
        </authorList>
    </citation>
    <scope>NUCLEOTIDE SEQUENCE [LARGE SCALE GENOMIC DNA]</scope>
    <source>
        <strain evidence="2">DSM 15719</strain>
    </source>
</reference>
<accession>A0A1H9P6S0</accession>
<dbReference type="AlphaFoldDB" id="A0A1H9P6S0"/>
<protein>
    <submittedName>
        <fullName evidence="1">Uncharacterized protein</fullName>
    </submittedName>
</protein>
<proteinExistence type="predicted"/>
<dbReference type="EMBL" id="FOFZ01000012">
    <property type="protein sequence ID" value="SER43787.1"/>
    <property type="molecule type" value="Genomic_DNA"/>
</dbReference>
<organism evidence="1 2">
    <name type="scientific">Flavobacterium frigoris</name>
    <dbReference type="NCBI Taxonomy" id="229204"/>
    <lineage>
        <taxon>Bacteria</taxon>
        <taxon>Pseudomonadati</taxon>
        <taxon>Bacteroidota</taxon>
        <taxon>Flavobacteriia</taxon>
        <taxon>Flavobacteriales</taxon>
        <taxon>Flavobacteriaceae</taxon>
        <taxon>Flavobacterium</taxon>
    </lineage>
</organism>